<keyword evidence="3" id="KW-0228">DNA excision</keyword>
<dbReference type="SMART" id="SM00465">
    <property type="entry name" value="GIYc"/>
    <property type="match status" value="1"/>
</dbReference>
<dbReference type="InterPro" id="IPR047296">
    <property type="entry name" value="GIY-YIG_UvrC_Cho"/>
</dbReference>
<dbReference type="Proteomes" id="UP000245423">
    <property type="component" value="Chromosome 1"/>
</dbReference>
<dbReference type="Gene3D" id="3.40.1440.10">
    <property type="entry name" value="GIY-YIG endonuclease"/>
    <property type="match status" value="1"/>
</dbReference>
<dbReference type="InterPro" id="IPR000305">
    <property type="entry name" value="GIY-YIG_endonuc"/>
</dbReference>
<evidence type="ECO:0000256" key="1">
    <source>
        <dbReference type="ARBA" id="ARBA00022490"/>
    </source>
</evidence>
<keyword evidence="8" id="KW-1185">Reference proteome</keyword>
<dbReference type="CDD" id="cd10434">
    <property type="entry name" value="GIY-YIG_UvrC_Cho"/>
    <property type="match status" value="1"/>
</dbReference>
<evidence type="ECO:0000256" key="5">
    <source>
        <dbReference type="ARBA" id="ARBA00023204"/>
    </source>
</evidence>
<dbReference type="EMBL" id="LT669839">
    <property type="protein sequence ID" value="SHD78006.1"/>
    <property type="molecule type" value="Genomic_DNA"/>
</dbReference>
<evidence type="ECO:0000259" key="6">
    <source>
        <dbReference type="PROSITE" id="PS50164"/>
    </source>
</evidence>
<evidence type="ECO:0000256" key="2">
    <source>
        <dbReference type="ARBA" id="ARBA00022763"/>
    </source>
</evidence>
<sequence>MIILSIPKELAGKIKSIPERPGIYQMKDSQGNIIYIGKSKSLSKRVRSYFQTKANFNKIKQMVFNIHDIDFIVTDTHLEAQLLECCLIKKYRPIYNSQFKNHKKYVYLIIEDDNSFNPLSISLERKNVYSFGPYRSRNILVNLVKLFHKIYPIKKGLYSYEFNYHPLPLSMKKE</sequence>
<dbReference type="GO" id="GO:0006289">
    <property type="term" value="P:nucleotide-excision repair"/>
    <property type="evidence" value="ECO:0007669"/>
    <property type="project" value="InterPro"/>
</dbReference>
<dbReference type="GO" id="GO:0004518">
    <property type="term" value="F:nuclease activity"/>
    <property type="evidence" value="ECO:0007669"/>
    <property type="project" value="UniProtKB-KW"/>
</dbReference>
<evidence type="ECO:0000313" key="8">
    <source>
        <dbReference type="Proteomes" id="UP000245423"/>
    </source>
</evidence>
<evidence type="ECO:0000256" key="3">
    <source>
        <dbReference type="ARBA" id="ARBA00022769"/>
    </source>
</evidence>
<dbReference type="PANTHER" id="PTHR30562:SF1">
    <property type="entry name" value="UVRABC SYSTEM PROTEIN C"/>
    <property type="match status" value="1"/>
</dbReference>
<keyword evidence="1" id="KW-0963">Cytoplasm</keyword>
<keyword evidence="4" id="KW-0267">Excision nuclease</keyword>
<dbReference type="InterPro" id="IPR035901">
    <property type="entry name" value="GIY-YIG_endonuc_sf"/>
</dbReference>
<gene>
    <name evidence="7" type="ORF">CUESP1_2666</name>
</gene>
<dbReference type="PROSITE" id="PS50164">
    <property type="entry name" value="GIY_YIG"/>
    <property type="match status" value="1"/>
</dbReference>
<proteinExistence type="predicted"/>
<dbReference type="FunFam" id="3.40.1440.10:FF:000001">
    <property type="entry name" value="UvrABC system protein C"/>
    <property type="match status" value="1"/>
</dbReference>
<dbReference type="PANTHER" id="PTHR30562">
    <property type="entry name" value="UVRC/OXIDOREDUCTASE"/>
    <property type="match status" value="1"/>
</dbReference>
<dbReference type="GO" id="GO:0009380">
    <property type="term" value="C:excinuclease repair complex"/>
    <property type="evidence" value="ECO:0007669"/>
    <property type="project" value="TreeGrafter"/>
</dbReference>
<feature type="domain" description="GIY-YIG" evidence="6">
    <location>
        <begin position="19"/>
        <end position="97"/>
    </location>
</feature>
<reference evidence="7 8" key="1">
    <citation type="submission" date="2016-11" db="EMBL/GenBank/DDBJ databases">
        <authorList>
            <person name="Manzoor S."/>
        </authorList>
    </citation>
    <scope>NUCLEOTIDE SEQUENCE [LARGE SCALE GENOMIC DNA]</scope>
    <source>
        <strain evidence="7">Clostridium ultunense strain Esp</strain>
    </source>
</reference>
<keyword evidence="2" id="KW-0227">DNA damage</keyword>
<dbReference type="SUPFAM" id="SSF82771">
    <property type="entry name" value="GIY-YIG endonuclease"/>
    <property type="match status" value="1"/>
</dbReference>
<evidence type="ECO:0000256" key="4">
    <source>
        <dbReference type="ARBA" id="ARBA00022881"/>
    </source>
</evidence>
<keyword evidence="5" id="KW-0234">DNA repair</keyword>
<accession>A0A1M4PR64</accession>
<evidence type="ECO:0000313" key="7">
    <source>
        <dbReference type="EMBL" id="SHD78006.1"/>
    </source>
</evidence>
<organism evidence="7 8">
    <name type="scientific">[Clostridium] ultunense Esp</name>
    <dbReference type="NCBI Taxonomy" id="1288971"/>
    <lineage>
        <taxon>Bacteria</taxon>
        <taxon>Bacillati</taxon>
        <taxon>Bacillota</taxon>
        <taxon>Tissierellia</taxon>
        <taxon>Tissierellales</taxon>
        <taxon>Tepidimicrobiaceae</taxon>
        <taxon>Schnuerera</taxon>
    </lineage>
</organism>
<dbReference type="Pfam" id="PF01541">
    <property type="entry name" value="GIY-YIG"/>
    <property type="match status" value="1"/>
</dbReference>
<name>A0A1M4PR64_9FIRM</name>
<dbReference type="InterPro" id="IPR050066">
    <property type="entry name" value="UvrABC_protein_C"/>
</dbReference>
<protein>
    <submittedName>
        <fullName evidence="7">UvrABC system protein C</fullName>
    </submittedName>
</protein>
<dbReference type="AlphaFoldDB" id="A0A1M4PR64"/>